<keyword evidence="8 11" id="KW-0238">DNA-binding</keyword>
<evidence type="ECO:0000256" key="2">
    <source>
        <dbReference type="ARBA" id="ARBA00008010"/>
    </source>
</evidence>
<dbReference type="GO" id="GO:0006270">
    <property type="term" value="P:DNA replication initiation"/>
    <property type="evidence" value="ECO:0007669"/>
    <property type="project" value="UniProtKB-UniRule"/>
</dbReference>
<dbReference type="PANTHER" id="PTHR11630:SF42">
    <property type="entry name" value="DNA REPLICATION LICENSING FACTOR MCM5"/>
    <property type="match status" value="1"/>
</dbReference>
<dbReference type="GO" id="GO:0003688">
    <property type="term" value="F:DNA replication origin binding"/>
    <property type="evidence" value="ECO:0007669"/>
    <property type="project" value="UniProtKB-UniRule"/>
</dbReference>
<dbReference type="PROSITE" id="PS00847">
    <property type="entry name" value="MCM_1"/>
    <property type="match status" value="1"/>
</dbReference>
<comment type="subunit">
    <text evidence="12">Component of the MCM2-7 complex.</text>
</comment>
<dbReference type="Pfam" id="PF00493">
    <property type="entry name" value="MCM"/>
    <property type="match status" value="1"/>
</dbReference>
<dbReference type="SUPFAM" id="SSF52540">
    <property type="entry name" value="P-loop containing nucleoside triphosphate hydrolases"/>
    <property type="match status" value="1"/>
</dbReference>
<dbReference type="Gene3D" id="3.30.1640.10">
    <property type="entry name" value="mini-chromosome maintenance (MCM) complex, chain A, domain 1"/>
    <property type="match status" value="1"/>
</dbReference>
<accession>A0AAV9IUZ8</accession>
<evidence type="ECO:0000256" key="11">
    <source>
        <dbReference type="RuleBase" id="RU004070"/>
    </source>
</evidence>
<dbReference type="PROSITE" id="PS50051">
    <property type="entry name" value="MCM_2"/>
    <property type="match status" value="1"/>
</dbReference>
<dbReference type="GO" id="GO:0016787">
    <property type="term" value="F:hydrolase activity"/>
    <property type="evidence" value="ECO:0007669"/>
    <property type="project" value="UniProtKB-KW"/>
</dbReference>
<evidence type="ECO:0000256" key="5">
    <source>
        <dbReference type="ARBA" id="ARBA00022801"/>
    </source>
</evidence>
<reference evidence="14 15" key="1">
    <citation type="submission" date="2022-07" db="EMBL/GenBank/DDBJ databases">
        <title>Genome-wide signatures of adaptation to extreme environments.</title>
        <authorList>
            <person name="Cho C.H."/>
            <person name="Yoon H.S."/>
        </authorList>
    </citation>
    <scope>NUCLEOTIDE SEQUENCE [LARGE SCALE GENOMIC DNA]</scope>
    <source>
        <strain evidence="14 15">DBV 063 E5</strain>
    </source>
</reference>
<dbReference type="GO" id="GO:0043138">
    <property type="term" value="F:3'-5' DNA helicase activity"/>
    <property type="evidence" value="ECO:0007669"/>
    <property type="project" value="TreeGrafter"/>
</dbReference>
<dbReference type="PRINTS" id="PR01661">
    <property type="entry name" value="MCMPROTEIN5"/>
</dbReference>
<dbReference type="Pfam" id="PF21933">
    <property type="entry name" value="MCM5_C"/>
    <property type="match status" value="1"/>
</dbReference>
<dbReference type="EMBL" id="JANCYW010000006">
    <property type="protein sequence ID" value="KAK4535969.1"/>
    <property type="molecule type" value="Genomic_DNA"/>
</dbReference>
<comment type="catalytic activity">
    <reaction evidence="12">
        <text>ATP + H2O = ADP + phosphate + H(+)</text>
        <dbReference type="Rhea" id="RHEA:13065"/>
        <dbReference type="ChEBI" id="CHEBI:15377"/>
        <dbReference type="ChEBI" id="CHEBI:15378"/>
        <dbReference type="ChEBI" id="CHEBI:30616"/>
        <dbReference type="ChEBI" id="CHEBI:43474"/>
        <dbReference type="ChEBI" id="CHEBI:456216"/>
        <dbReference type="EC" id="3.6.4.12"/>
    </reaction>
</comment>
<evidence type="ECO:0000256" key="8">
    <source>
        <dbReference type="ARBA" id="ARBA00023125"/>
    </source>
</evidence>
<dbReference type="InterPro" id="IPR033762">
    <property type="entry name" value="MCM_OB"/>
</dbReference>
<dbReference type="InterPro" id="IPR012340">
    <property type="entry name" value="NA-bd_OB-fold"/>
</dbReference>
<sequence length="773" mass="84350">MEWDGGQVYRSEQRLVAQAAESEWSMWRRRFVELVLHFRSGAASFVYRDQLVRNVNAGHRALYVELEDLQAFDEELSDALRDSPGEVLAQMEAAAAEVVIRLRIGDGTETVAAEPQPQSRVDAASIQVCILSQEHPHPIRELQAAQLDRLTRVAGIVTAASKVRAKARLVTLMCRHCGHRRVMQASAGFGGFAVPRACERASEAQCPLDPYMVLADESRFADWQTVKLQELPEAVPTGEVPRSLLLTLDRHLVDQVTPGERISAVGIFSTYAGYAARSGSGARAVVAGADALVAAVRAPYLRVVGVRPAEDRRDRHPTFTPEEEEEMARFSRLPHLYETLARSMAPELWGLDDPKRAILCQLFGGSRKHLPDGMRLRGDINVLLLGDPSTAKSQLLKFTERVAPVSVYTSGKGSSGAGLTASVIRDAASGEFHLEGGAMVLADGGVVCIDEFDKMRVADRVAIHEAMEQQTISIAKAGITTVLNSRAAVLAAANPLFGSFDDARGAAEQIDFASTILSRFDLIFVIKDVRDDERDRTIAQHVLALHQRVNRLRLQSSPGGSLDDASDAFTPTDAVLAGAASTGASMLNADGLVPLDKLRRYIAYVRRHCAPRLSPEAAELLRTAYVHIRQDVRSAADDAPVPVPITVRQLESMVRLTEALAKMRLSSTATAADAEEALRLFRVATIAASRSGAVPAGALEGGLSSEFLLEVQAAEASIRRRLTIGALLSEQRLLQDLARHHLSTAAIHKALQVMLGRHEVEWRRQRTALYRVR</sequence>
<gene>
    <name evidence="14" type="ORF">CDCA_CDCA06G1994</name>
</gene>
<comment type="similarity">
    <text evidence="2 11">Belongs to the MCM family.</text>
</comment>
<name>A0AAV9IUZ8_CYACA</name>
<proteinExistence type="inferred from homology"/>
<keyword evidence="4 11" id="KW-0547">Nucleotide-binding</keyword>
<comment type="function">
    <text evidence="12">Acts as component of the MCM2-7 complex (MCM complex) which is the replicative helicase essential for 'once per cell cycle' DNA replication initiation and elongation in eukaryotic cells. The active ATPase sites in the MCM2-7 ring are formed through the interaction surfaces of two neighboring subunits such that a critical structure of a conserved arginine finger motif is provided in trans relative to the ATP-binding site of the Walker A box of the adjacent subunit. The six ATPase active sites, however, are likely to contribute differentially to the complex helicase activity.</text>
</comment>
<dbReference type="GO" id="GO:0017116">
    <property type="term" value="F:single-stranded DNA helicase activity"/>
    <property type="evidence" value="ECO:0007669"/>
    <property type="project" value="TreeGrafter"/>
</dbReference>
<keyword evidence="3 12" id="KW-0235">DNA replication</keyword>
<dbReference type="SUPFAM" id="SSF50249">
    <property type="entry name" value="Nucleic acid-binding proteins"/>
    <property type="match status" value="1"/>
</dbReference>
<evidence type="ECO:0000313" key="14">
    <source>
        <dbReference type="EMBL" id="KAK4535969.1"/>
    </source>
</evidence>
<evidence type="ECO:0000256" key="7">
    <source>
        <dbReference type="ARBA" id="ARBA00022840"/>
    </source>
</evidence>
<protein>
    <recommendedName>
        <fullName evidence="12">DNA replication licensing factor MCM5</fullName>
        <ecNumber evidence="12">3.6.4.12</ecNumber>
    </recommendedName>
</protein>
<dbReference type="InterPro" id="IPR001208">
    <property type="entry name" value="MCM_dom"/>
</dbReference>
<feature type="domain" description="MCM C-terminal AAA(+) ATPase" evidence="13">
    <location>
        <begin position="336"/>
        <end position="542"/>
    </location>
</feature>
<dbReference type="FunFam" id="3.40.50.300:FF:000826">
    <property type="entry name" value="Replicative DNA helicase Mcm"/>
    <property type="match status" value="1"/>
</dbReference>
<dbReference type="AlphaFoldDB" id="A0AAV9IUZ8"/>
<dbReference type="GO" id="GO:0005634">
    <property type="term" value="C:nucleus"/>
    <property type="evidence" value="ECO:0007669"/>
    <property type="project" value="UniProtKB-SubCell"/>
</dbReference>
<dbReference type="InterPro" id="IPR054125">
    <property type="entry name" value="MCM5_C"/>
</dbReference>
<dbReference type="InterPro" id="IPR018525">
    <property type="entry name" value="MCM_CS"/>
</dbReference>
<comment type="subcellular location">
    <subcellularLocation>
        <location evidence="1 12">Nucleus</location>
    </subcellularLocation>
</comment>
<dbReference type="Pfam" id="PF17855">
    <property type="entry name" value="MCM_lid"/>
    <property type="match status" value="1"/>
</dbReference>
<organism evidence="14 15">
    <name type="scientific">Cyanidium caldarium</name>
    <name type="common">Red alga</name>
    <dbReference type="NCBI Taxonomy" id="2771"/>
    <lineage>
        <taxon>Eukaryota</taxon>
        <taxon>Rhodophyta</taxon>
        <taxon>Bangiophyceae</taxon>
        <taxon>Cyanidiales</taxon>
        <taxon>Cyanidiaceae</taxon>
        <taxon>Cyanidium</taxon>
    </lineage>
</organism>
<dbReference type="InterPro" id="IPR031327">
    <property type="entry name" value="MCM"/>
</dbReference>
<keyword evidence="6 12" id="KW-0347">Helicase</keyword>
<keyword evidence="5 12" id="KW-0378">Hydrolase</keyword>
<keyword evidence="15" id="KW-1185">Reference proteome</keyword>
<dbReference type="GO" id="GO:0003697">
    <property type="term" value="F:single-stranded DNA binding"/>
    <property type="evidence" value="ECO:0007669"/>
    <property type="project" value="TreeGrafter"/>
</dbReference>
<dbReference type="GO" id="GO:0042555">
    <property type="term" value="C:MCM complex"/>
    <property type="evidence" value="ECO:0007669"/>
    <property type="project" value="UniProtKB-UniRule"/>
</dbReference>
<dbReference type="SMART" id="SM00350">
    <property type="entry name" value="MCM"/>
    <property type="match status" value="1"/>
</dbReference>
<dbReference type="GO" id="GO:0000727">
    <property type="term" value="P:double-strand break repair via break-induced replication"/>
    <property type="evidence" value="ECO:0007669"/>
    <property type="project" value="TreeGrafter"/>
</dbReference>
<evidence type="ECO:0000256" key="3">
    <source>
        <dbReference type="ARBA" id="ARBA00022705"/>
    </source>
</evidence>
<dbReference type="InterPro" id="IPR008048">
    <property type="entry name" value="MCM5"/>
</dbReference>
<dbReference type="Pfam" id="PF17207">
    <property type="entry name" value="MCM_OB"/>
    <property type="match status" value="1"/>
</dbReference>
<dbReference type="Gene3D" id="2.20.28.10">
    <property type="match status" value="1"/>
</dbReference>
<keyword evidence="7 11" id="KW-0067">ATP-binding</keyword>
<dbReference type="GO" id="GO:0005524">
    <property type="term" value="F:ATP binding"/>
    <property type="evidence" value="ECO:0007669"/>
    <property type="project" value="UniProtKB-UniRule"/>
</dbReference>
<dbReference type="InterPro" id="IPR041562">
    <property type="entry name" value="MCM_lid"/>
</dbReference>
<comment type="caution">
    <text evidence="14">The sequence shown here is derived from an EMBL/GenBank/DDBJ whole genome shotgun (WGS) entry which is preliminary data.</text>
</comment>
<evidence type="ECO:0000256" key="6">
    <source>
        <dbReference type="ARBA" id="ARBA00022806"/>
    </source>
</evidence>
<dbReference type="PANTHER" id="PTHR11630">
    <property type="entry name" value="DNA REPLICATION LICENSING FACTOR MCM FAMILY MEMBER"/>
    <property type="match status" value="1"/>
</dbReference>
<evidence type="ECO:0000256" key="9">
    <source>
        <dbReference type="ARBA" id="ARBA00023242"/>
    </source>
</evidence>
<keyword evidence="9 12" id="KW-0539">Nucleus</keyword>
<evidence type="ECO:0000256" key="12">
    <source>
        <dbReference type="RuleBase" id="RU368063"/>
    </source>
</evidence>
<dbReference type="EC" id="3.6.4.12" evidence="12"/>
<keyword evidence="10 12" id="KW-0131">Cell cycle</keyword>
<evidence type="ECO:0000256" key="4">
    <source>
        <dbReference type="ARBA" id="ARBA00022741"/>
    </source>
</evidence>
<dbReference type="Pfam" id="PF14551">
    <property type="entry name" value="MCM_N"/>
    <property type="match status" value="1"/>
</dbReference>
<evidence type="ECO:0000256" key="10">
    <source>
        <dbReference type="ARBA" id="ARBA00023306"/>
    </source>
</evidence>
<dbReference type="InterPro" id="IPR027417">
    <property type="entry name" value="P-loop_NTPase"/>
</dbReference>
<evidence type="ECO:0000313" key="15">
    <source>
        <dbReference type="Proteomes" id="UP001301350"/>
    </source>
</evidence>
<evidence type="ECO:0000259" key="13">
    <source>
        <dbReference type="PROSITE" id="PS50051"/>
    </source>
</evidence>
<dbReference type="Gene3D" id="2.40.50.140">
    <property type="entry name" value="Nucleic acid-binding proteins"/>
    <property type="match status" value="1"/>
</dbReference>
<dbReference type="InterPro" id="IPR027925">
    <property type="entry name" value="MCM_N"/>
</dbReference>
<dbReference type="Gene3D" id="3.40.50.300">
    <property type="entry name" value="P-loop containing nucleotide triphosphate hydrolases"/>
    <property type="match status" value="1"/>
</dbReference>
<evidence type="ECO:0000256" key="1">
    <source>
        <dbReference type="ARBA" id="ARBA00004123"/>
    </source>
</evidence>
<dbReference type="Proteomes" id="UP001301350">
    <property type="component" value="Unassembled WGS sequence"/>
</dbReference>
<dbReference type="PRINTS" id="PR01657">
    <property type="entry name" value="MCMFAMILY"/>
</dbReference>